<keyword evidence="2" id="KW-1185">Reference proteome</keyword>
<name>A0A8S0VMZ7_OLEEU</name>
<dbReference type="AlphaFoldDB" id="A0A8S0VMZ7"/>
<dbReference type="PANTHER" id="PTHR47188:SF1">
    <property type="entry name" value="PROTEIN TAR1"/>
    <property type="match status" value="1"/>
</dbReference>
<proteinExistence type="predicted"/>
<dbReference type="OrthoDB" id="1540477at2759"/>
<protein>
    <submittedName>
        <fullName evidence="1">Uncharacterized protein</fullName>
    </submittedName>
</protein>
<dbReference type="GO" id="GO:0043457">
    <property type="term" value="P:regulation of cellular respiration"/>
    <property type="evidence" value="ECO:0007669"/>
    <property type="project" value="InterPro"/>
</dbReference>
<dbReference type="PANTHER" id="PTHR47188">
    <property type="entry name" value="PROTEIN TAR1"/>
    <property type="match status" value="1"/>
</dbReference>
<dbReference type="EMBL" id="CACTIH010009487">
    <property type="protein sequence ID" value="CAA3031827.1"/>
    <property type="molecule type" value="Genomic_DNA"/>
</dbReference>
<reference evidence="1 2" key="1">
    <citation type="submission" date="2019-12" db="EMBL/GenBank/DDBJ databases">
        <authorList>
            <person name="Alioto T."/>
            <person name="Alioto T."/>
            <person name="Gomez Garrido J."/>
        </authorList>
    </citation>
    <scope>NUCLEOTIDE SEQUENCE [LARGE SCALE GENOMIC DNA]</scope>
</reference>
<dbReference type="InterPro" id="IPR044792">
    <property type="entry name" value="TAR1"/>
</dbReference>
<comment type="caution">
    <text evidence="1">The sequence shown here is derived from an EMBL/GenBank/DDBJ whole genome shotgun (WGS) entry which is preliminary data.</text>
</comment>
<dbReference type="Proteomes" id="UP000594638">
    <property type="component" value="Unassembled WGS sequence"/>
</dbReference>
<dbReference type="Gramene" id="OE9A031798T1">
    <property type="protein sequence ID" value="OE9A031798C1"/>
    <property type="gene ID" value="OE9A031798"/>
</dbReference>
<organism evidence="1 2">
    <name type="scientific">Olea europaea subsp. europaea</name>
    <dbReference type="NCBI Taxonomy" id="158383"/>
    <lineage>
        <taxon>Eukaryota</taxon>
        <taxon>Viridiplantae</taxon>
        <taxon>Streptophyta</taxon>
        <taxon>Embryophyta</taxon>
        <taxon>Tracheophyta</taxon>
        <taxon>Spermatophyta</taxon>
        <taxon>Magnoliopsida</taxon>
        <taxon>eudicotyledons</taxon>
        <taxon>Gunneridae</taxon>
        <taxon>Pentapetalae</taxon>
        <taxon>asterids</taxon>
        <taxon>lamiids</taxon>
        <taxon>Lamiales</taxon>
        <taxon>Oleaceae</taxon>
        <taxon>Oleeae</taxon>
        <taxon>Olea</taxon>
    </lineage>
</organism>
<evidence type="ECO:0000313" key="2">
    <source>
        <dbReference type="Proteomes" id="UP000594638"/>
    </source>
</evidence>
<sequence>MYVTSKQTCPQHNGLGRNLRSKTRWFMGFCNPHQISHFSTFFIDARVEISIVESHFDFDARPVLKVPTANGVPRGERRLECSLMLLRRGFDNDPSAGSPMETLLRLLLPLNDKGQWTSRDVVGSRLPTSPRSEHFTGPFYRQERRAMCTKGRDVVNTS</sequence>
<gene>
    <name evidence="1" type="ORF">OLEA9_A031798</name>
</gene>
<evidence type="ECO:0000313" key="1">
    <source>
        <dbReference type="EMBL" id="CAA3031827.1"/>
    </source>
</evidence>
<accession>A0A8S0VMZ7</accession>